<keyword evidence="2" id="KW-1185">Reference proteome</keyword>
<name>A0A919TBU1_9ACTN</name>
<evidence type="ECO:0000313" key="2">
    <source>
        <dbReference type="Proteomes" id="UP000677082"/>
    </source>
</evidence>
<organism evidence="1 2">
    <name type="scientific">Paractinoplanes toevensis</name>
    <dbReference type="NCBI Taxonomy" id="571911"/>
    <lineage>
        <taxon>Bacteria</taxon>
        <taxon>Bacillati</taxon>
        <taxon>Actinomycetota</taxon>
        <taxon>Actinomycetes</taxon>
        <taxon>Micromonosporales</taxon>
        <taxon>Micromonosporaceae</taxon>
        <taxon>Paractinoplanes</taxon>
    </lineage>
</organism>
<dbReference type="AlphaFoldDB" id="A0A919TBU1"/>
<accession>A0A919TBU1</accession>
<evidence type="ECO:0000313" key="1">
    <source>
        <dbReference type="EMBL" id="GIM91241.1"/>
    </source>
</evidence>
<dbReference type="Proteomes" id="UP000677082">
    <property type="component" value="Unassembled WGS sequence"/>
</dbReference>
<dbReference type="RefSeq" id="WP_213007150.1">
    <property type="nucleotide sequence ID" value="NZ_BOQN01000041.1"/>
</dbReference>
<gene>
    <name evidence="1" type="ORF">Ato02nite_030340</name>
</gene>
<proteinExistence type="predicted"/>
<dbReference type="EMBL" id="BOQN01000041">
    <property type="protein sequence ID" value="GIM91241.1"/>
    <property type="molecule type" value="Genomic_DNA"/>
</dbReference>
<sequence length="199" mass="21160">MFPSVQSERDDARIGDARQFITEVERLAAQVPGGGPPPRLDRITGPDRSGTAFAVVDALGRFVDIGLHSAWWLALGPAGVADALLEALATARLKAALVPMILRHAMSPMLAVEQHTVRDGFLDAAGGRIAEAGRLIDDAGPEPPAVRVITGTRGLFHLHLRGNRIDRAEVTGVPDTDLLVADAREVLASAYATDHRGTR</sequence>
<protein>
    <submittedName>
        <fullName evidence="1">Uncharacterized protein</fullName>
    </submittedName>
</protein>
<comment type="caution">
    <text evidence="1">The sequence shown here is derived from an EMBL/GenBank/DDBJ whole genome shotgun (WGS) entry which is preliminary data.</text>
</comment>
<reference evidence="1 2" key="1">
    <citation type="submission" date="2021-03" db="EMBL/GenBank/DDBJ databases">
        <title>Whole genome shotgun sequence of Actinoplanes toevensis NBRC 105298.</title>
        <authorList>
            <person name="Komaki H."/>
            <person name="Tamura T."/>
        </authorList>
    </citation>
    <scope>NUCLEOTIDE SEQUENCE [LARGE SCALE GENOMIC DNA]</scope>
    <source>
        <strain evidence="1 2">NBRC 105298</strain>
    </source>
</reference>